<dbReference type="InterPro" id="IPR024791">
    <property type="entry name" value="Cyt_c/ubiquinol_Oxase_su3"/>
</dbReference>
<dbReference type="Gene3D" id="1.20.120.80">
    <property type="entry name" value="Cytochrome c oxidase, subunit III, four-helix bundle"/>
    <property type="match status" value="1"/>
</dbReference>
<feature type="region of interest" description="Disordered" evidence="12">
    <location>
        <begin position="1"/>
        <end position="25"/>
    </location>
</feature>
<feature type="transmembrane region" description="Helical" evidence="13">
    <location>
        <begin position="184"/>
        <end position="202"/>
    </location>
</feature>
<evidence type="ECO:0000256" key="4">
    <source>
        <dbReference type="ARBA" id="ARBA00022475"/>
    </source>
</evidence>
<evidence type="ECO:0000313" key="15">
    <source>
        <dbReference type="EMBL" id="UGS37655.1"/>
    </source>
</evidence>
<dbReference type="EMBL" id="CP087164">
    <property type="protein sequence ID" value="UGS37655.1"/>
    <property type="molecule type" value="Genomic_DNA"/>
</dbReference>
<organism evidence="15 16">
    <name type="scientific">Capillimicrobium parvum</name>
    <dbReference type="NCBI Taxonomy" id="2884022"/>
    <lineage>
        <taxon>Bacteria</taxon>
        <taxon>Bacillati</taxon>
        <taxon>Actinomycetota</taxon>
        <taxon>Thermoleophilia</taxon>
        <taxon>Solirubrobacterales</taxon>
        <taxon>Capillimicrobiaceae</taxon>
        <taxon>Capillimicrobium</taxon>
    </lineage>
</organism>
<dbReference type="KEGG" id="sbae:DSM104329_04075"/>
<gene>
    <name evidence="15" type="primary">ctaE</name>
    <name evidence="15" type="ORF">DSM104329_04075</name>
</gene>
<comment type="subcellular location">
    <subcellularLocation>
        <location evidence="1 11">Cell membrane</location>
        <topology evidence="1 11">Multi-pass membrane protein</topology>
    </subcellularLocation>
</comment>
<dbReference type="SUPFAM" id="SSF81452">
    <property type="entry name" value="Cytochrome c oxidase subunit III-like"/>
    <property type="match status" value="1"/>
</dbReference>
<evidence type="ECO:0000256" key="11">
    <source>
        <dbReference type="RuleBase" id="RU003376"/>
    </source>
</evidence>
<protein>
    <recommendedName>
        <fullName evidence="3">cytochrome-c oxidase</fullName>
        <ecNumber evidence="3">7.1.1.9</ecNumber>
    </recommendedName>
    <alternativeName>
        <fullName evidence="8">Cytochrome aa3 subunit 3</fullName>
    </alternativeName>
    <alternativeName>
        <fullName evidence="9">Cytochrome c oxidase polypeptide III</fullName>
    </alternativeName>
</protein>
<dbReference type="EC" id="7.1.1.9" evidence="3"/>
<dbReference type="Proteomes" id="UP001162834">
    <property type="component" value="Chromosome"/>
</dbReference>
<keyword evidence="16" id="KW-1185">Reference proteome</keyword>
<dbReference type="PANTHER" id="PTHR11403:SF2">
    <property type="entry name" value="CYTOCHROME BO(3) UBIQUINOL OXIDASE SUBUNIT 3"/>
    <property type="match status" value="1"/>
</dbReference>
<evidence type="ECO:0000259" key="14">
    <source>
        <dbReference type="PROSITE" id="PS50253"/>
    </source>
</evidence>
<reference evidence="15" key="1">
    <citation type="journal article" date="2022" name="Int. J. Syst. Evol. Microbiol.">
        <title>Pseudomonas aegrilactucae sp. nov. and Pseudomonas morbosilactucae sp. nov., pathogens causing bacterial rot of lettuce in Japan.</title>
        <authorList>
            <person name="Sawada H."/>
            <person name="Fujikawa T."/>
            <person name="Satou M."/>
        </authorList>
    </citation>
    <scope>NUCLEOTIDE SEQUENCE</scope>
    <source>
        <strain evidence="15">0166_1</strain>
    </source>
</reference>
<evidence type="ECO:0000256" key="10">
    <source>
        <dbReference type="ARBA" id="ARBA00047816"/>
    </source>
</evidence>
<dbReference type="AlphaFoldDB" id="A0A9E6Y027"/>
<name>A0A9E6Y027_9ACTN</name>
<keyword evidence="5 11" id="KW-0812">Transmembrane</keyword>
<dbReference type="PROSITE" id="PS50253">
    <property type="entry name" value="COX3"/>
    <property type="match status" value="1"/>
</dbReference>
<dbReference type="GO" id="GO:0019646">
    <property type="term" value="P:aerobic electron transport chain"/>
    <property type="evidence" value="ECO:0007669"/>
    <property type="project" value="InterPro"/>
</dbReference>
<evidence type="ECO:0000313" key="16">
    <source>
        <dbReference type="Proteomes" id="UP001162834"/>
    </source>
</evidence>
<dbReference type="InterPro" id="IPR000298">
    <property type="entry name" value="Cyt_c_oxidase-like_su3"/>
</dbReference>
<evidence type="ECO:0000256" key="6">
    <source>
        <dbReference type="ARBA" id="ARBA00022989"/>
    </source>
</evidence>
<dbReference type="FunFam" id="1.20.120.80:FF:000001">
    <property type="entry name" value="Cytochrome (Ubi)quinol oxidase subunit III"/>
    <property type="match status" value="1"/>
</dbReference>
<dbReference type="PANTHER" id="PTHR11403">
    <property type="entry name" value="CYTOCHROME C OXIDASE SUBUNIT III"/>
    <property type="match status" value="1"/>
</dbReference>
<comment type="catalytic activity">
    <reaction evidence="10">
        <text>4 Fe(II)-[cytochrome c] + O2 + 8 H(+)(in) = 4 Fe(III)-[cytochrome c] + 2 H2O + 4 H(+)(out)</text>
        <dbReference type="Rhea" id="RHEA:11436"/>
        <dbReference type="Rhea" id="RHEA-COMP:10350"/>
        <dbReference type="Rhea" id="RHEA-COMP:14399"/>
        <dbReference type="ChEBI" id="CHEBI:15377"/>
        <dbReference type="ChEBI" id="CHEBI:15378"/>
        <dbReference type="ChEBI" id="CHEBI:15379"/>
        <dbReference type="ChEBI" id="CHEBI:29033"/>
        <dbReference type="ChEBI" id="CHEBI:29034"/>
        <dbReference type="EC" id="7.1.1.9"/>
    </reaction>
</comment>
<keyword evidence="6 13" id="KW-1133">Transmembrane helix</keyword>
<evidence type="ECO:0000256" key="8">
    <source>
        <dbReference type="ARBA" id="ARBA00031400"/>
    </source>
</evidence>
<keyword evidence="4" id="KW-1003">Cell membrane</keyword>
<evidence type="ECO:0000256" key="7">
    <source>
        <dbReference type="ARBA" id="ARBA00023136"/>
    </source>
</evidence>
<feature type="transmembrane region" description="Helical" evidence="13">
    <location>
        <begin position="140"/>
        <end position="164"/>
    </location>
</feature>
<dbReference type="InterPro" id="IPR035973">
    <property type="entry name" value="Cyt_c_oxidase_su3-like_sf"/>
</dbReference>
<dbReference type="GO" id="GO:0004129">
    <property type="term" value="F:cytochrome-c oxidase activity"/>
    <property type="evidence" value="ECO:0007669"/>
    <property type="project" value="UniProtKB-EC"/>
</dbReference>
<evidence type="ECO:0000256" key="5">
    <source>
        <dbReference type="ARBA" id="ARBA00022692"/>
    </source>
</evidence>
<sequence length="203" mass="22620">MEASALPLHDAHDHHGPPPANRSSRVDPQTLGMLLFIISEVMVFGAFFTAYFFIRVVAGDHWPAQGDELPKLIAGVNTAILLSSSLTMHWTLEAAKRGNRFAMKAGILTTFLLGLTFLLIQVNEYVHIGFAPSDSAQASIFYGLTGLHGCHVFIGLMLLGFMLIRIFRGHFTPHEHRGIEVPGIYWHFVDAMWVIVYTTVYII</sequence>
<evidence type="ECO:0000256" key="3">
    <source>
        <dbReference type="ARBA" id="ARBA00012949"/>
    </source>
</evidence>
<evidence type="ECO:0000256" key="2">
    <source>
        <dbReference type="ARBA" id="ARBA00010581"/>
    </source>
</evidence>
<feature type="domain" description="Heme-copper oxidase subunit III family profile" evidence="14">
    <location>
        <begin position="31"/>
        <end position="203"/>
    </location>
</feature>
<proteinExistence type="inferred from homology"/>
<dbReference type="Pfam" id="PF00510">
    <property type="entry name" value="COX3"/>
    <property type="match status" value="1"/>
</dbReference>
<accession>A0A9E6Y027</accession>
<evidence type="ECO:0000256" key="13">
    <source>
        <dbReference type="SAM" id="Phobius"/>
    </source>
</evidence>
<feature type="transmembrane region" description="Helical" evidence="13">
    <location>
        <begin position="31"/>
        <end position="54"/>
    </location>
</feature>
<evidence type="ECO:0000256" key="9">
    <source>
        <dbReference type="ARBA" id="ARBA00031625"/>
    </source>
</evidence>
<keyword evidence="7 13" id="KW-0472">Membrane</keyword>
<dbReference type="GO" id="GO:0005886">
    <property type="term" value="C:plasma membrane"/>
    <property type="evidence" value="ECO:0007669"/>
    <property type="project" value="UniProtKB-SubCell"/>
</dbReference>
<dbReference type="InterPro" id="IPR013833">
    <property type="entry name" value="Cyt_c_oxidase_su3_a-hlx"/>
</dbReference>
<evidence type="ECO:0000256" key="1">
    <source>
        <dbReference type="ARBA" id="ARBA00004651"/>
    </source>
</evidence>
<evidence type="ECO:0000256" key="12">
    <source>
        <dbReference type="SAM" id="MobiDB-lite"/>
    </source>
</evidence>
<feature type="transmembrane region" description="Helical" evidence="13">
    <location>
        <begin position="101"/>
        <end position="120"/>
    </location>
</feature>
<comment type="similarity">
    <text evidence="2 11">Belongs to the cytochrome c oxidase subunit 3 family.</text>
</comment>
<dbReference type="CDD" id="cd00386">
    <property type="entry name" value="Heme_Cu_Oxidase_III_like"/>
    <property type="match status" value="1"/>
</dbReference>